<proteinExistence type="predicted"/>
<keyword evidence="2" id="KW-1185">Reference proteome</keyword>
<dbReference type="EnsemblPlants" id="Zm00001eb316250_T001">
    <property type="protein sequence ID" value="Zm00001eb316250_P001"/>
    <property type="gene ID" value="Zm00001eb316250"/>
</dbReference>
<evidence type="ECO:0000313" key="1">
    <source>
        <dbReference type="EnsemblPlants" id="Zm00001eb316250_P001"/>
    </source>
</evidence>
<evidence type="ECO:0000313" key="2">
    <source>
        <dbReference type="Proteomes" id="UP000007305"/>
    </source>
</evidence>
<reference evidence="1" key="3">
    <citation type="submission" date="2021-05" db="UniProtKB">
        <authorList>
            <consortium name="EnsemblPlants"/>
        </authorList>
    </citation>
    <scope>IDENTIFICATION</scope>
    <source>
        <strain evidence="1">cv. B73</strain>
    </source>
</reference>
<dbReference type="InParanoid" id="A0A804QBP9"/>
<sequence length="76" mass="8379">MSRTVLCETRSFFVREVGNLQWLVGSLKTAFGKQAKAYLASSPQKPLLEQAAQETSRNMVASISQLTLIALLLCFS</sequence>
<reference evidence="1" key="2">
    <citation type="submission" date="2019-07" db="EMBL/GenBank/DDBJ databases">
        <authorList>
            <person name="Seetharam A."/>
            <person name="Woodhouse M."/>
            <person name="Cannon E."/>
        </authorList>
    </citation>
    <scope>NUCLEOTIDE SEQUENCE [LARGE SCALE GENOMIC DNA]</scope>
    <source>
        <strain evidence="1">cv. B73</strain>
    </source>
</reference>
<dbReference type="Proteomes" id="UP000007305">
    <property type="component" value="Chromosome 7"/>
</dbReference>
<dbReference type="AlphaFoldDB" id="A0A804QBP9"/>
<dbReference type="Gramene" id="Zm00001eb316250_T001">
    <property type="protein sequence ID" value="Zm00001eb316250_P001"/>
    <property type="gene ID" value="Zm00001eb316250"/>
</dbReference>
<organism evidence="1 2">
    <name type="scientific">Zea mays</name>
    <name type="common">Maize</name>
    <dbReference type="NCBI Taxonomy" id="4577"/>
    <lineage>
        <taxon>Eukaryota</taxon>
        <taxon>Viridiplantae</taxon>
        <taxon>Streptophyta</taxon>
        <taxon>Embryophyta</taxon>
        <taxon>Tracheophyta</taxon>
        <taxon>Spermatophyta</taxon>
        <taxon>Magnoliopsida</taxon>
        <taxon>Liliopsida</taxon>
        <taxon>Poales</taxon>
        <taxon>Poaceae</taxon>
        <taxon>PACMAD clade</taxon>
        <taxon>Panicoideae</taxon>
        <taxon>Andropogonodae</taxon>
        <taxon>Andropogoneae</taxon>
        <taxon>Tripsacinae</taxon>
        <taxon>Zea</taxon>
    </lineage>
</organism>
<name>A0A804QBP9_MAIZE</name>
<reference evidence="2" key="1">
    <citation type="submission" date="2015-12" db="EMBL/GenBank/DDBJ databases">
        <title>Update maize B73 reference genome by single molecule sequencing technologies.</title>
        <authorList>
            <consortium name="Maize Genome Sequencing Project"/>
            <person name="Ware D."/>
        </authorList>
    </citation>
    <scope>NUCLEOTIDE SEQUENCE [LARGE SCALE GENOMIC DNA]</scope>
    <source>
        <strain evidence="2">cv. B73</strain>
    </source>
</reference>
<accession>A0A804QBP9</accession>
<protein>
    <submittedName>
        <fullName evidence="1">Uncharacterized protein</fullName>
    </submittedName>
</protein>